<dbReference type="RefSeq" id="WP_211541081.1">
    <property type="nucleotide sequence ID" value="NZ_JAGTUK010000001.1"/>
</dbReference>
<reference evidence="2 3" key="1">
    <citation type="submission" date="2021-04" db="EMBL/GenBank/DDBJ databases">
        <title>Whole genome analysis of root endophytic bacterium Microbacterium paraoxydans ku-mp colonizing RP-bio226 rice variety.</title>
        <authorList>
            <person name="Ulaganathan K."/>
            <person name="Latha B."/>
        </authorList>
    </citation>
    <scope>NUCLEOTIDE SEQUENCE [LARGE SCALE GENOMIC DNA]</scope>
    <source>
        <strain evidence="3">ku-mp</strain>
    </source>
</reference>
<name>A0ABS5IJA1_9MICO</name>
<accession>A0ABS5IJA1</accession>
<protein>
    <submittedName>
        <fullName evidence="2">Uncharacterized protein</fullName>
    </submittedName>
</protein>
<keyword evidence="3" id="KW-1185">Reference proteome</keyword>
<proteinExistence type="predicted"/>
<dbReference type="Proteomes" id="UP000678243">
    <property type="component" value="Unassembled WGS sequence"/>
</dbReference>
<organism evidence="2 3">
    <name type="scientific">Microbacterium paraoxydans</name>
    <dbReference type="NCBI Taxonomy" id="199592"/>
    <lineage>
        <taxon>Bacteria</taxon>
        <taxon>Bacillati</taxon>
        <taxon>Actinomycetota</taxon>
        <taxon>Actinomycetes</taxon>
        <taxon>Micrococcales</taxon>
        <taxon>Microbacteriaceae</taxon>
        <taxon>Microbacterium</taxon>
    </lineage>
</organism>
<evidence type="ECO:0000256" key="1">
    <source>
        <dbReference type="SAM" id="MobiDB-lite"/>
    </source>
</evidence>
<evidence type="ECO:0000313" key="3">
    <source>
        <dbReference type="Proteomes" id="UP000678243"/>
    </source>
</evidence>
<gene>
    <name evidence="2" type="ORF">KE274_02860</name>
</gene>
<dbReference type="EMBL" id="JAGTUK010000001">
    <property type="protein sequence ID" value="MBS0023043.1"/>
    <property type="molecule type" value="Genomic_DNA"/>
</dbReference>
<comment type="caution">
    <text evidence="2">The sequence shown here is derived from an EMBL/GenBank/DDBJ whole genome shotgun (WGS) entry which is preliminary data.</text>
</comment>
<sequence>MDDFRSEGEAIADQIVTSIPETLVAQGGSDLGSKGRLAPSSGNTPQTPAWWEVETTVDLVEEPTTSEQAAAAVADALMSDGWTKAEKGSSDPVYQTDEYRRDGWYVSVSWVRSQPDIVEDLGVLVVSPDTVRGDHDEISS</sequence>
<evidence type="ECO:0000313" key="2">
    <source>
        <dbReference type="EMBL" id="MBS0023043.1"/>
    </source>
</evidence>
<feature type="region of interest" description="Disordered" evidence="1">
    <location>
        <begin position="23"/>
        <end position="50"/>
    </location>
</feature>